<keyword evidence="3" id="KW-1185">Reference proteome</keyword>
<evidence type="ECO:0000256" key="1">
    <source>
        <dbReference type="SAM" id="MobiDB-lite"/>
    </source>
</evidence>
<sequence length="84" mass="9577">MNGSDMWEKSGKPPIEPAEFTRQPGRPKKARRREPDEPPKNQYKLVHNTNTNTRGRGRGRARGRGRGRARGRGRGRERVTNSAQ</sequence>
<proteinExistence type="predicted"/>
<accession>A0AAV6J1W6</accession>
<feature type="compositionally biased region" description="Basic and acidic residues" evidence="1">
    <location>
        <begin position="74"/>
        <end position="84"/>
    </location>
</feature>
<evidence type="ECO:0000313" key="3">
    <source>
        <dbReference type="Proteomes" id="UP000823749"/>
    </source>
</evidence>
<feature type="region of interest" description="Disordered" evidence="1">
    <location>
        <begin position="1"/>
        <end position="84"/>
    </location>
</feature>
<reference evidence="2" key="1">
    <citation type="submission" date="2020-08" db="EMBL/GenBank/DDBJ databases">
        <title>Plant Genome Project.</title>
        <authorList>
            <person name="Zhang R.-G."/>
        </authorList>
    </citation>
    <scope>NUCLEOTIDE SEQUENCE</scope>
    <source>
        <strain evidence="2">WSP0</strain>
        <tissue evidence="2">Leaf</tissue>
    </source>
</reference>
<dbReference type="AlphaFoldDB" id="A0AAV6J1W6"/>
<protein>
    <submittedName>
        <fullName evidence="2">Uncharacterized protein</fullName>
    </submittedName>
</protein>
<comment type="caution">
    <text evidence="2">The sequence shown here is derived from an EMBL/GenBank/DDBJ whole genome shotgun (WGS) entry which is preliminary data.</text>
</comment>
<dbReference type="EMBL" id="JACTNZ010000009">
    <property type="protein sequence ID" value="KAG5533070.1"/>
    <property type="molecule type" value="Genomic_DNA"/>
</dbReference>
<name>A0AAV6J1W6_9ERIC</name>
<dbReference type="Proteomes" id="UP000823749">
    <property type="component" value="Chromosome 9"/>
</dbReference>
<feature type="compositionally biased region" description="Basic residues" evidence="1">
    <location>
        <begin position="55"/>
        <end position="73"/>
    </location>
</feature>
<evidence type="ECO:0000313" key="2">
    <source>
        <dbReference type="EMBL" id="KAG5533070.1"/>
    </source>
</evidence>
<organism evidence="2 3">
    <name type="scientific">Rhododendron griersonianum</name>
    <dbReference type="NCBI Taxonomy" id="479676"/>
    <lineage>
        <taxon>Eukaryota</taxon>
        <taxon>Viridiplantae</taxon>
        <taxon>Streptophyta</taxon>
        <taxon>Embryophyta</taxon>
        <taxon>Tracheophyta</taxon>
        <taxon>Spermatophyta</taxon>
        <taxon>Magnoliopsida</taxon>
        <taxon>eudicotyledons</taxon>
        <taxon>Gunneridae</taxon>
        <taxon>Pentapetalae</taxon>
        <taxon>asterids</taxon>
        <taxon>Ericales</taxon>
        <taxon>Ericaceae</taxon>
        <taxon>Ericoideae</taxon>
        <taxon>Rhodoreae</taxon>
        <taxon>Rhododendron</taxon>
    </lineage>
</organism>
<feature type="compositionally biased region" description="Basic and acidic residues" evidence="1">
    <location>
        <begin position="1"/>
        <end position="11"/>
    </location>
</feature>
<gene>
    <name evidence="2" type="ORF">RHGRI_027339</name>
</gene>